<gene>
    <name evidence="4" type="ORF">CPC735_029860</name>
</gene>
<dbReference type="GO" id="GO:0005739">
    <property type="term" value="C:mitochondrion"/>
    <property type="evidence" value="ECO:0007669"/>
    <property type="project" value="GOC"/>
</dbReference>
<feature type="domain" description="J" evidence="3">
    <location>
        <begin position="42"/>
        <end position="111"/>
    </location>
</feature>
<evidence type="ECO:0000256" key="1">
    <source>
        <dbReference type="ARBA" id="ARBA00023186"/>
    </source>
</evidence>
<reference evidence="4 5" key="1">
    <citation type="journal article" date="2009" name="Genome Res.">
        <title>Comparative genomic analyses of the human fungal pathogens Coccidioides and their relatives.</title>
        <authorList>
            <person name="Sharpton T.J."/>
            <person name="Stajich J.E."/>
            <person name="Rounsley S.D."/>
            <person name="Gardner M.J."/>
            <person name="Wortman J.R."/>
            <person name="Jordar V.S."/>
            <person name="Maiti R."/>
            <person name="Kodira C.D."/>
            <person name="Neafsey D.E."/>
            <person name="Zeng Q."/>
            <person name="Hung C.-Y."/>
            <person name="McMahan C."/>
            <person name="Muszewska A."/>
            <person name="Grynberg M."/>
            <person name="Mandel M.A."/>
            <person name="Kellner E.M."/>
            <person name="Barker B.M."/>
            <person name="Galgiani J.N."/>
            <person name="Orbach M.J."/>
            <person name="Kirkland T.N."/>
            <person name="Cole G.T."/>
            <person name="Henn M.R."/>
            <person name="Birren B.W."/>
            <person name="Taylor J.W."/>
        </authorList>
    </citation>
    <scope>NUCLEOTIDE SEQUENCE [LARGE SCALE GENOMIC DNA]</scope>
    <source>
        <strain evidence="5">C735</strain>
    </source>
</reference>
<comment type="caution">
    <text evidence="4">The sequence shown here is derived from an EMBL/GenBank/DDBJ whole genome shotgun (WGS) entry which is preliminary data.</text>
</comment>
<dbReference type="PANTHER" id="PTHR44157">
    <property type="entry name" value="DNAJ HOMOLOG SUBFAMILY C MEMBER 11"/>
    <property type="match status" value="1"/>
</dbReference>
<organism evidence="4 5">
    <name type="scientific">Coccidioides posadasii (strain C735)</name>
    <name type="common">Valley fever fungus</name>
    <dbReference type="NCBI Taxonomy" id="222929"/>
    <lineage>
        <taxon>Eukaryota</taxon>
        <taxon>Fungi</taxon>
        <taxon>Dikarya</taxon>
        <taxon>Ascomycota</taxon>
        <taxon>Pezizomycotina</taxon>
        <taxon>Eurotiomycetes</taxon>
        <taxon>Eurotiomycetidae</taxon>
        <taxon>Onygenales</taxon>
        <taxon>Onygenaceae</taxon>
        <taxon>Coccidioides</taxon>
    </lineage>
</organism>
<dbReference type="VEuPathDB" id="FungiDB:CPC735_029860"/>
<dbReference type="HOGENOM" id="CLU_019611_0_0_1"/>
<evidence type="ECO:0000313" key="5">
    <source>
        <dbReference type="Proteomes" id="UP000009084"/>
    </source>
</evidence>
<dbReference type="SMART" id="SM00271">
    <property type="entry name" value="DnaJ"/>
    <property type="match status" value="1"/>
</dbReference>
<dbReference type="InterPro" id="IPR052243">
    <property type="entry name" value="Mito_inner_membrane_organizer"/>
</dbReference>
<dbReference type="GO" id="GO:0042407">
    <property type="term" value="P:cristae formation"/>
    <property type="evidence" value="ECO:0007669"/>
    <property type="project" value="TreeGrafter"/>
</dbReference>
<dbReference type="PROSITE" id="PS00636">
    <property type="entry name" value="DNAJ_1"/>
    <property type="match status" value="1"/>
</dbReference>
<dbReference type="PRINTS" id="PR00625">
    <property type="entry name" value="JDOMAIN"/>
</dbReference>
<feature type="region of interest" description="Disordered" evidence="2">
    <location>
        <begin position="439"/>
        <end position="463"/>
    </location>
</feature>
<dbReference type="Pfam" id="PF11875">
    <property type="entry name" value="DnaJ-like_C11_C"/>
    <property type="match status" value="1"/>
</dbReference>
<dbReference type="Proteomes" id="UP000009084">
    <property type="component" value="Unassembled WGS sequence"/>
</dbReference>
<protein>
    <submittedName>
        <fullName evidence="4">DnaJ domain containing protein</fullName>
    </submittedName>
</protein>
<evidence type="ECO:0000256" key="2">
    <source>
        <dbReference type="SAM" id="MobiDB-lite"/>
    </source>
</evidence>
<dbReference type="SUPFAM" id="SSF46565">
    <property type="entry name" value="Chaperone J-domain"/>
    <property type="match status" value="1"/>
</dbReference>
<accession>C5P4L0</accession>
<dbReference type="InterPro" id="IPR024586">
    <property type="entry name" value="DnaJ-like_C11_C"/>
</dbReference>
<sequence>MSTRSAHGEFDGDAGGHEEGLGSGFSEEEEYEKIMAYPEDLDYYSLLALPRDPPPTEAQIRSAYRTLTLSLHPDKQPPHLREIATKHFDRIRQAHDTLIDPQKRVVYDMVGEEGVKHEWGVGGMLGRGGEAERKQIGIKTMDVEQFRRWFLRSMKLRELKYVDQLVQSKGTVSIKVNAHGLAMRMVDPSIAPDAPLARMSSMALGFNFKTPFAPMQWLRHLSSRSDDDQPEEENEDVPLPNEHDAELEIHVGVGGKLAPVKHFITLMDPETQEKETKEVTIPHVLMGEKISLGATLRQQIHIPVQKSPALSALMFPLLGDSVVEIGTSLFPSPAFQTSLSRRIQPIKGTRPLDFTVQGLFSDMSMKSAPTINTTISRGLGARGLTYCNLSTGKLSWPSFIQGIFSSLPSGDNEQPFAPGNASKFEIGYVALPVKRVQDKFGGADDDDEGAGGDLGENGADRSSHEPLETWGFQLHSSPFSMQLSMNYARSFFGGKLEEPHRSEWNYEGYHPRKRTTTSRAVRLEVTTTVDVDLSFGWMVSGSRQVSNFTRMGLGVGVQGGKGLVCSLTWYRLGQSIKIPIALCPLEHLDGDVSVLAVMIPWIAYSIVEFGFLRPRQRRRQKLALARERKRLKALVSKRKAESIQAINLMREQVQRRQAREADRNGLVILEAQYGYVSAHSGRRRNSSADDFYKLIDVTIPVAALVDQGQLAIPSQVIKSKILGFYDPAPLLPKVLKIRYLFAGEEHAVEVNDTESVTIPMRSHML</sequence>
<feature type="compositionally biased region" description="Basic and acidic residues" evidence="2">
    <location>
        <begin position="1"/>
        <end position="20"/>
    </location>
</feature>
<evidence type="ECO:0000259" key="3">
    <source>
        <dbReference type="PROSITE" id="PS50076"/>
    </source>
</evidence>
<dbReference type="InterPro" id="IPR018253">
    <property type="entry name" value="DnaJ_domain_CS"/>
</dbReference>
<name>C5P4L0_COCP7</name>
<dbReference type="AlphaFoldDB" id="C5P4L0"/>
<dbReference type="KEGG" id="cpw:9695290"/>
<dbReference type="InterPro" id="IPR001623">
    <property type="entry name" value="DnaJ_domain"/>
</dbReference>
<dbReference type="CDD" id="cd06257">
    <property type="entry name" value="DnaJ"/>
    <property type="match status" value="1"/>
</dbReference>
<dbReference type="Gene3D" id="1.10.287.110">
    <property type="entry name" value="DnaJ domain"/>
    <property type="match status" value="1"/>
</dbReference>
<dbReference type="PROSITE" id="PS50076">
    <property type="entry name" value="DNAJ_2"/>
    <property type="match status" value="1"/>
</dbReference>
<dbReference type="OrthoDB" id="666364at2759"/>
<feature type="region of interest" description="Disordered" evidence="2">
    <location>
        <begin position="1"/>
        <end position="29"/>
    </location>
</feature>
<keyword evidence="1" id="KW-0143">Chaperone</keyword>
<dbReference type="Pfam" id="PF00226">
    <property type="entry name" value="DnaJ"/>
    <property type="match status" value="1"/>
</dbReference>
<dbReference type="EMBL" id="ACFW01000025">
    <property type="protein sequence ID" value="EER27650.1"/>
    <property type="molecule type" value="Genomic_DNA"/>
</dbReference>
<proteinExistence type="predicted"/>
<feature type="region of interest" description="Disordered" evidence="2">
    <location>
        <begin position="222"/>
        <end position="241"/>
    </location>
</feature>
<evidence type="ECO:0000313" key="4">
    <source>
        <dbReference type="EMBL" id="EER27650.1"/>
    </source>
</evidence>
<dbReference type="PANTHER" id="PTHR44157:SF1">
    <property type="entry name" value="DNAJ HOMOLOG SUBFAMILY C MEMBER 11"/>
    <property type="match status" value="1"/>
</dbReference>
<dbReference type="InterPro" id="IPR036869">
    <property type="entry name" value="J_dom_sf"/>
</dbReference>